<reference evidence="1 2" key="1">
    <citation type="journal article" date="2016" name="Sci. Rep.">
        <title>Metabolic traits of an uncultured archaeal lineage -MSBL1- from brine pools of the Red Sea.</title>
        <authorList>
            <person name="Mwirichia R."/>
            <person name="Alam I."/>
            <person name="Rashid M."/>
            <person name="Vinu M."/>
            <person name="Ba-Alawi W."/>
            <person name="Anthony Kamau A."/>
            <person name="Kamanda Ngugi D."/>
            <person name="Goker M."/>
            <person name="Klenk H.P."/>
            <person name="Bajic V."/>
            <person name="Stingl U."/>
        </authorList>
    </citation>
    <scope>NUCLEOTIDE SEQUENCE [LARGE SCALE GENOMIC DNA]</scope>
    <source>
        <strain evidence="1">SCGC-AAA382A13</strain>
    </source>
</reference>
<evidence type="ECO:0000313" key="1">
    <source>
        <dbReference type="EMBL" id="KXB04337.1"/>
    </source>
</evidence>
<protein>
    <recommendedName>
        <fullName evidence="3">Transposase IS4-like domain-containing protein</fullName>
    </recommendedName>
</protein>
<proteinExistence type="predicted"/>
<comment type="caution">
    <text evidence="1">The sequence shown here is derived from an EMBL/GenBank/DDBJ whole genome shotgun (WGS) entry which is preliminary data.</text>
</comment>
<evidence type="ECO:0000313" key="2">
    <source>
        <dbReference type="Proteomes" id="UP000070311"/>
    </source>
</evidence>
<accession>A0A133VD42</accession>
<dbReference type="Proteomes" id="UP000070311">
    <property type="component" value="Unassembled WGS sequence"/>
</dbReference>
<sequence length="116" mass="13913">MLTERETENGTEIHPFITNMDIEPDEASESYGWRWRIETNIRELEKFKPFTTSQSMELRRLYFLISMTLYNLWILTRKGNERPRAHEFKKRLKHLLTVLRVLGKEKSRPPPVPILA</sequence>
<organism evidence="1 2">
    <name type="scientific">candidate division MSBL1 archaeon SCGC-AAA382A13</name>
    <dbReference type="NCBI Taxonomy" id="1698279"/>
    <lineage>
        <taxon>Archaea</taxon>
        <taxon>Methanobacteriati</taxon>
        <taxon>Methanobacteriota</taxon>
        <taxon>candidate division MSBL1</taxon>
    </lineage>
</organism>
<dbReference type="EMBL" id="LHYD01000070">
    <property type="protein sequence ID" value="KXB04337.1"/>
    <property type="molecule type" value="Genomic_DNA"/>
</dbReference>
<evidence type="ECO:0008006" key="3">
    <source>
        <dbReference type="Google" id="ProtNLM"/>
    </source>
</evidence>
<gene>
    <name evidence="1" type="ORF">AKJ50_02520</name>
</gene>
<keyword evidence="2" id="KW-1185">Reference proteome</keyword>
<name>A0A133VD42_9EURY</name>
<dbReference type="AlphaFoldDB" id="A0A133VD42"/>